<evidence type="ECO:0000313" key="3">
    <source>
        <dbReference type="Proteomes" id="UP000287651"/>
    </source>
</evidence>
<dbReference type="EMBL" id="AMZH03007920">
    <property type="protein sequence ID" value="RRT60123.1"/>
    <property type="molecule type" value="Genomic_DNA"/>
</dbReference>
<evidence type="ECO:0000256" key="1">
    <source>
        <dbReference type="SAM" id="MobiDB-lite"/>
    </source>
</evidence>
<feature type="region of interest" description="Disordered" evidence="1">
    <location>
        <begin position="114"/>
        <end position="142"/>
    </location>
</feature>
<reference evidence="2 3" key="1">
    <citation type="journal article" date="2014" name="Agronomy (Basel)">
        <title>A Draft Genome Sequence for Ensete ventricosum, the Drought-Tolerant Tree Against Hunger.</title>
        <authorList>
            <person name="Harrison J."/>
            <person name="Moore K.A."/>
            <person name="Paszkiewicz K."/>
            <person name="Jones T."/>
            <person name="Grant M."/>
            <person name="Ambacheew D."/>
            <person name="Muzemil S."/>
            <person name="Studholme D.J."/>
        </authorList>
    </citation>
    <scope>NUCLEOTIDE SEQUENCE [LARGE SCALE GENOMIC DNA]</scope>
</reference>
<dbReference type="AlphaFoldDB" id="A0A426Z872"/>
<protein>
    <submittedName>
        <fullName evidence="2">Uncharacterized protein</fullName>
    </submittedName>
</protein>
<proteinExistence type="predicted"/>
<evidence type="ECO:0000313" key="2">
    <source>
        <dbReference type="EMBL" id="RRT60123.1"/>
    </source>
</evidence>
<name>A0A426Z872_ENSVE</name>
<sequence length="152" mass="16546">MRAAAPASGASLPCRLALAAANRPLIGGLGRGWPPLLLAAFAAKTQQKHVERFYAIQSHHTQFKINLSYENFSSDTAVGKPPRLQLDDGPRSSLGIGRVRTMRWNLVGSSLGYSPKGSGSSLGTRERSLKEDHRTHRKDAEGCQIRQELTLV</sequence>
<feature type="compositionally biased region" description="Polar residues" evidence="1">
    <location>
        <begin position="114"/>
        <end position="123"/>
    </location>
</feature>
<gene>
    <name evidence="2" type="ORF">B296_00035592</name>
</gene>
<dbReference type="Proteomes" id="UP000287651">
    <property type="component" value="Unassembled WGS sequence"/>
</dbReference>
<organism evidence="2 3">
    <name type="scientific">Ensete ventricosum</name>
    <name type="common">Abyssinian banana</name>
    <name type="synonym">Musa ensete</name>
    <dbReference type="NCBI Taxonomy" id="4639"/>
    <lineage>
        <taxon>Eukaryota</taxon>
        <taxon>Viridiplantae</taxon>
        <taxon>Streptophyta</taxon>
        <taxon>Embryophyta</taxon>
        <taxon>Tracheophyta</taxon>
        <taxon>Spermatophyta</taxon>
        <taxon>Magnoliopsida</taxon>
        <taxon>Liliopsida</taxon>
        <taxon>Zingiberales</taxon>
        <taxon>Musaceae</taxon>
        <taxon>Ensete</taxon>
    </lineage>
</organism>
<feature type="compositionally biased region" description="Basic and acidic residues" evidence="1">
    <location>
        <begin position="124"/>
        <end position="141"/>
    </location>
</feature>
<accession>A0A426Z872</accession>
<comment type="caution">
    <text evidence="2">The sequence shown here is derived from an EMBL/GenBank/DDBJ whole genome shotgun (WGS) entry which is preliminary data.</text>
</comment>